<dbReference type="Proteomes" id="UP000324800">
    <property type="component" value="Unassembled WGS sequence"/>
</dbReference>
<evidence type="ECO:0000313" key="2">
    <source>
        <dbReference type="Proteomes" id="UP000324800"/>
    </source>
</evidence>
<dbReference type="EMBL" id="SNRW01036132">
    <property type="protein sequence ID" value="KAA6354544.1"/>
    <property type="molecule type" value="Genomic_DNA"/>
</dbReference>
<name>A0A5J4T837_9EUKA</name>
<gene>
    <name evidence="1" type="ORF">EZS28_049928</name>
</gene>
<reference evidence="1 2" key="1">
    <citation type="submission" date="2019-03" db="EMBL/GenBank/DDBJ databases">
        <title>Single cell metagenomics reveals metabolic interactions within the superorganism composed of flagellate Streblomastix strix and complex community of Bacteroidetes bacteria on its surface.</title>
        <authorList>
            <person name="Treitli S.C."/>
            <person name="Kolisko M."/>
            <person name="Husnik F."/>
            <person name="Keeling P."/>
            <person name="Hampl V."/>
        </authorList>
    </citation>
    <scope>NUCLEOTIDE SEQUENCE [LARGE SCALE GENOMIC DNA]</scope>
    <source>
        <strain evidence="1">ST1C</strain>
    </source>
</reference>
<comment type="caution">
    <text evidence="1">The sequence shown here is derived from an EMBL/GenBank/DDBJ whole genome shotgun (WGS) entry which is preliminary data.</text>
</comment>
<feature type="non-terminal residue" evidence="1">
    <location>
        <position position="1"/>
    </location>
</feature>
<sequence length="31" mass="3591">KPLHLPIQDVFKIRIIGTESIRRIEHGILTP</sequence>
<dbReference type="AlphaFoldDB" id="A0A5J4T837"/>
<evidence type="ECO:0000313" key="1">
    <source>
        <dbReference type="EMBL" id="KAA6354544.1"/>
    </source>
</evidence>
<protein>
    <submittedName>
        <fullName evidence="1">Uncharacterized protein</fullName>
    </submittedName>
</protein>
<proteinExistence type="predicted"/>
<organism evidence="1 2">
    <name type="scientific">Streblomastix strix</name>
    <dbReference type="NCBI Taxonomy" id="222440"/>
    <lineage>
        <taxon>Eukaryota</taxon>
        <taxon>Metamonada</taxon>
        <taxon>Preaxostyla</taxon>
        <taxon>Oxymonadida</taxon>
        <taxon>Streblomastigidae</taxon>
        <taxon>Streblomastix</taxon>
    </lineage>
</organism>
<accession>A0A5J4T837</accession>